<feature type="region of interest" description="Disordered" evidence="1">
    <location>
        <begin position="842"/>
        <end position="922"/>
    </location>
</feature>
<evidence type="ECO:0000313" key="2">
    <source>
        <dbReference type="EMBL" id="KPI83249.1"/>
    </source>
</evidence>
<feature type="region of interest" description="Disordered" evidence="1">
    <location>
        <begin position="807"/>
        <end position="827"/>
    </location>
</feature>
<dbReference type="FunFam" id="3.90.190.10:FF:000084">
    <property type="entry name" value="Tyrosine phospatase-like protein"/>
    <property type="match status" value="1"/>
</dbReference>
<dbReference type="EMBL" id="LJSK01000408">
    <property type="protein sequence ID" value="KPI83249.1"/>
    <property type="molecule type" value="Genomic_DNA"/>
</dbReference>
<reference evidence="2 3" key="1">
    <citation type="journal article" date="2015" name="PLoS Pathog.">
        <title>Leptomonas seymouri: Adaptations to the Dixenous Life Cycle Analyzed by Genome Sequencing, Transcriptome Profiling and Co-infection with Leishmania donovani.</title>
        <authorList>
            <person name="Kraeva N."/>
            <person name="Butenko A."/>
            <person name="Hlavacova J."/>
            <person name="Kostygov A."/>
            <person name="Myskova J."/>
            <person name="Grybchuk D."/>
            <person name="Lestinova T."/>
            <person name="Votypka J."/>
            <person name="Volf P."/>
            <person name="Opperdoes F."/>
            <person name="Flegontov P."/>
            <person name="Lukes J."/>
            <person name="Yurchenko V."/>
        </authorList>
    </citation>
    <scope>NUCLEOTIDE SEQUENCE [LARGE SCALE GENOMIC DNA]</scope>
    <source>
        <strain evidence="2 3">ATCC 30220</strain>
    </source>
</reference>
<feature type="compositionally biased region" description="Polar residues" evidence="1">
    <location>
        <begin position="778"/>
        <end position="788"/>
    </location>
</feature>
<evidence type="ECO:0000256" key="1">
    <source>
        <dbReference type="SAM" id="MobiDB-lite"/>
    </source>
</evidence>
<dbReference type="OMA" id="HHIHAER"/>
<proteinExistence type="predicted"/>
<feature type="compositionally biased region" description="Low complexity" evidence="1">
    <location>
        <begin position="994"/>
        <end position="1019"/>
    </location>
</feature>
<comment type="caution">
    <text evidence="2">The sequence shown here is derived from an EMBL/GenBank/DDBJ whole genome shotgun (WGS) entry which is preliminary data.</text>
</comment>
<dbReference type="PANTHER" id="PTHR31126">
    <property type="entry name" value="TYROSINE-PROTEIN PHOSPHATASE"/>
    <property type="match status" value="1"/>
</dbReference>
<name>A0A0N0P2R1_LEPSE</name>
<evidence type="ECO:0000313" key="3">
    <source>
        <dbReference type="Proteomes" id="UP000038009"/>
    </source>
</evidence>
<dbReference type="AlphaFoldDB" id="A0A0N0P2R1"/>
<dbReference type="OrthoDB" id="6375174at2759"/>
<dbReference type="Pfam" id="PF03162">
    <property type="entry name" value="Y_phosphatase2"/>
    <property type="match status" value="1"/>
</dbReference>
<feature type="compositionally biased region" description="Polar residues" evidence="1">
    <location>
        <begin position="49"/>
        <end position="59"/>
    </location>
</feature>
<dbReference type="CDD" id="cd17663">
    <property type="entry name" value="PFA-DSP_Oca6"/>
    <property type="match status" value="1"/>
</dbReference>
<feature type="region of interest" description="Disordered" evidence="1">
    <location>
        <begin position="990"/>
        <end position="1027"/>
    </location>
</feature>
<dbReference type="InterPro" id="IPR004861">
    <property type="entry name" value="Siw14-like"/>
</dbReference>
<accession>A0A0N0P2R1</accession>
<organism evidence="2 3">
    <name type="scientific">Leptomonas seymouri</name>
    <dbReference type="NCBI Taxonomy" id="5684"/>
    <lineage>
        <taxon>Eukaryota</taxon>
        <taxon>Discoba</taxon>
        <taxon>Euglenozoa</taxon>
        <taxon>Kinetoplastea</taxon>
        <taxon>Metakinetoplastina</taxon>
        <taxon>Trypanosomatida</taxon>
        <taxon>Trypanosomatidae</taxon>
        <taxon>Leishmaniinae</taxon>
        <taxon>Leptomonas</taxon>
    </lineage>
</organism>
<dbReference type="GO" id="GO:0016791">
    <property type="term" value="F:phosphatase activity"/>
    <property type="evidence" value="ECO:0007669"/>
    <property type="project" value="TreeGrafter"/>
</dbReference>
<dbReference type="InterPro" id="IPR029021">
    <property type="entry name" value="Prot-tyrosine_phosphatase-like"/>
</dbReference>
<keyword evidence="3" id="KW-1185">Reference proteome</keyword>
<feature type="region of interest" description="Disordered" evidence="1">
    <location>
        <begin position="753"/>
        <end position="794"/>
    </location>
</feature>
<sequence length="1027" mass="103571">MSSPSDHHKQQQQAAWRRRTTTTTHDAAAALYDEMSHAAATHTSRSASPELQQAFSSSPLPCRGNSGEGPSTSSPPSSALSLFVPVTSATLAPPAPSSVSSASNSFHVANGTTGAATASGGSLFYVRRLSVSPGNGARGGVRHLSVVSSAHTSRHTANSSVTALPMKVADSESSSVNIGRNSPESVTPAVQPTQPHAAAGSAFSMNTLSNPSGSIHSLTSPFSFIRGGASGSAPPSATTATSNAAPVYIRHLSSAFSATAPWFRLHSFDSNASPTSTISAGAATATMAIANSNSSNLGGCPGPPGQPSAISRSTSGAAAAAAVTTNAAGASSADTPKAGNALSSPTPGTPPAVLDPHHSPGSEDEAAPACHMCQSLKCVCGRGGGAGEGGSTRLSSCYGRGASADGGCMARTAAVAHQQQHPPHLVGCPTAVANSMAPLSLVPPFRTARVESGVYRGAYPVLRNFPYLRQLRLSTIVSLIPEPPTYDLKCFAEAEHIQLHHIHAERAKGEVQLLPSELSEALQLIMNADLHPLYVHCLDGRHVTGLVMMGIRKLQQWDITAAHAEYLRFTGEEQDEVSFIADYTGPLLVPPHIPPWLWGGSLYDPVSGQPKKLQPSTMRLRLSTTVTSGAASPYASSPNSAILNASGAPSSPRATAAAMAAAVSRSSTSADGPPTMRSGGNDVANTVVGRGGNVRSHAAAPWMSVPNAEIVASDGQLYVDVDRVSGAAALYSSTNVPSYDSVPMLFSFGDAAARSGSPSRNGDGGGRGITAAHRGAHQRTTGPHSASATAPLRIPGTINVHSRVLAAASVSRPSSQSNSTNGSMTSPPATALAALVAAAVRGNSTNTRSSSPSSKWATTAPLDTPQPQPQPGLYHMQPPSPTSSAAPNTTGTTGVAAIQPAQQMQRASPTPSSGSNNANATVSSSSLFDNQLSALMWTSGLITPPTGPSLRKIPVAASVGAAATSAGENGVSGGVSAGGVSIDGVTGVGGVGSGAEAASSSRRATGAGVNAAGSSASSRAAKRSFSR</sequence>
<feature type="compositionally biased region" description="Low complexity" evidence="1">
    <location>
        <begin position="912"/>
        <end position="922"/>
    </location>
</feature>
<dbReference type="VEuPathDB" id="TriTrypDB:Lsey_0408_0050"/>
<feature type="compositionally biased region" description="Low complexity" evidence="1">
    <location>
        <begin position="11"/>
        <end position="30"/>
    </location>
</feature>
<feature type="compositionally biased region" description="Low complexity" evidence="1">
    <location>
        <begin position="64"/>
        <end position="79"/>
    </location>
</feature>
<dbReference type="SUPFAM" id="SSF52799">
    <property type="entry name" value="(Phosphotyrosine protein) phosphatases II"/>
    <property type="match status" value="1"/>
</dbReference>
<dbReference type="Gene3D" id="3.90.190.10">
    <property type="entry name" value="Protein tyrosine phosphatase superfamily"/>
    <property type="match status" value="1"/>
</dbReference>
<protein>
    <submittedName>
        <fullName evidence="2">Tyrosine phospatase-like protein</fullName>
    </submittedName>
</protein>
<feature type="region of interest" description="Disordered" evidence="1">
    <location>
        <begin position="327"/>
        <end position="366"/>
    </location>
</feature>
<feature type="compositionally biased region" description="Polar residues" evidence="1">
    <location>
        <begin position="900"/>
        <end position="911"/>
    </location>
</feature>
<gene>
    <name evidence="2" type="ORF">ABL78_7728</name>
</gene>
<feature type="region of interest" description="Disordered" evidence="1">
    <location>
        <begin position="1"/>
        <end position="79"/>
    </location>
</feature>
<dbReference type="Proteomes" id="UP000038009">
    <property type="component" value="Unassembled WGS sequence"/>
</dbReference>
<feature type="compositionally biased region" description="Low complexity" evidence="1">
    <location>
        <begin position="842"/>
        <end position="854"/>
    </location>
</feature>
<feature type="compositionally biased region" description="Polar residues" evidence="1">
    <location>
        <begin position="811"/>
        <end position="827"/>
    </location>
</feature>
<feature type="compositionally biased region" description="Low complexity" evidence="1">
    <location>
        <begin position="882"/>
        <end position="894"/>
    </location>
</feature>
<feature type="compositionally biased region" description="Low complexity" evidence="1">
    <location>
        <begin position="37"/>
        <end position="48"/>
    </location>
</feature>
<dbReference type="PANTHER" id="PTHR31126:SF14">
    <property type="entry name" value="TYROSINE-PROTEIN PHOSPHATASE OCA6-RELATED"/>
    <property type="match status" value="1"/>
</dbReference>